<dbReference type="Gene3D" id="2.130.10.30">
    <property type="entry name" value="Regulator of chromosome condensation 1/beta-lactamase-inhibitor protein II"/>
    <property type="match status" value="2"/>
</dbReference>
<dbReference type="Pfam" id="PF13540">
    <property type="entry name" value="RCC1_2"/>
    <property type="match status" value="4"/>
</dbReference>
<dbReference type="RefSeq" id="WP_136930609.1">
    <property type="nucleotide sequence ID" value="NZ_SSMQ01000019.1"/>
</dbReference>
<dbReference type="PRINTS" id="PR00633">
    <property type="entry name" value="RCCNDNSATION"/>
</dbReference>
<keyword evidence="5" id="KW-1185">Reference proteome</keyword>
<dbReference type="GO" id="GO:0005737">
    <property type="term" value="C:cytoplasm"/>
    <property type="evidence" value="ECO:0007669"/>
    <property type="project" value="TreeGrafter"/>
</dbReference>
<dbReference type="InterPro" id="IPR011936">
    <property type="entry name" value="Myxo_disulph_rpt"/>
</dbReference>
<dbReference type="InterPro" id="IPR051553">
    <property type="entry name" value="Ran_GTPase-activating"/>
</dbReference>
<reference evidence="4 5" key="1">
    <citation type="submission" date="2019-04" db="EMBL/GenBank/DDBJ databases">
        <authorList>
            <person name="Li Y."/>
            <person name="Wang J."/>
        </authorList>
    </citation>
    <scope>NUCLEOTIDE SEQUENCE [LARGE SCALE GENOMIC DNA]</scope>
    <source>
        <strain evidence="4 5">DSM 14668</strain>
    </source>
</reference>
<evidence type="ECO:0000313" key="4">
    <source>
        <dbReference type="EMBL" id="TKD06469.1"/>
    </source>
</evidence>
<organism evidence="4 5">
    <name type="scientific">Polyangium fumosum</name>
    <dbReference type="NCBI Taxonomy" id="889272"/>
    <lineage>
        <taxon>Bacteria</taxon>
        <taxon>Pseudomonadati</taxon>
        <taxon>Myxococcota</taxon>
        <taxon>Polyangia</taxon>
        <taxon>Polyangiales</taxon>
        <taxon>Polyangiaceae</taxon>
        <taxon>Polyangium</taxon>
    </lineage>
</organism>
<dbReference type="InterPro" id="IPR000408">
    <property type="entry name" value="Reg_chr_condens"/>
</dbReference>
<keyword evidence="1" id="KW-0732">Signal</keyword>
<dbReference type="NCBIfam" id="TIGR02232">
    <property type="entry name" value="myxo_disulf_rpt"/>
    <property type="match status" value="1"/>
</dbReference>
<evidence type="ECO:0000256" key="1">
    <source>
        <dbReference type="ARBA" id="ARBA00022729"/>
    </source>
</evidence>
<evidence type="ECO:0000256" key="3">
    <source>
        <dbReference type="ARBA" id="ARBA00023157"/>
    </source>
</evidence>
<dbReference type="PANTHER" id="PTHR45982:SF1">
    <property type="entry name" value="REGULATOR OF CHROMOSOME CONDENSATION"/>
    <property type="match status" value="1"/>
</dbReference>
<sequence length="582" mass="59404">MSSPQMRPLLLALVSGILACGGRTDLSLTATSGDDEPMACVPFVPVSCYTGPAVTENVGICASGEQACDEHGKLVGACIGQTTPMVEQCDAEGRDEDCDGQINEPDAQCCGDGVLAFGETCDDGNADPTDACTPLCMPPFCGDGFLQRELGEECDGGPLCSPWCRHRKLVSAGGGFTCAVLPDEKARCWGSASSGRIGSEEFEDLGDEPGEMGKHLRAVKLGEGARVVDVVSSSGRTCVLLRDGRVKCWGNNSNGVLGLGHSKSVGDEPGDMGDALPFVDLGTGATAVSIAAGVSHICALLADGRVKCWGYGTYGALGLGDMKDRGDEPGEMGDALPAVDLGAGAVVRAISGGQYHSCALLADGRVKCWGHGFSGQLGTGDKETRGDDPGEMGDALPAIDLGTGAKALAIAAWGQHTCALLHEGRVKCWGNGINGSTGQGDSLSRGDEPGEMGDVLPAVDLGVGVTAIAIAGNCALFDGGRVKCWGHNGYGRLGLGDTQARGDGPDEMGDHLPYIDLGADAVAVAVVPGGSHTCAILQEGRVKCWGDNTFGALGLGDHEHRGDDPGEMGDALPLVDLGASLW</sequence>
<dbReference type="GO" id="GO:0005085">
    <property type="term" value="F:guanyl-nucleotide exchange factor activity"/>
    <property type="evidence" value="ECO:0007669"/>
    <property type="project" value="TreeGrafter"/>
</dbReference>
<dbReference type="AlphaFoldDB" id="A0A4U1JAV6"/>
<comment type="caution">
    <text evidence="4">The sequence shown here is derived from an EMBL/GenBank/DDBJ whole genome shotgun (WGS) entry which is preliminary data.</text>
</comment>
<gene>
    <name evidence="4" type="ORF">E8A74_19840</name>
</gene>
<keyword evidence="3" id="KW-1015">Disulfide bond</keyword>
<keyword evidence="2" id="KW-0677">Repeat</keyword>
<dbReference type="PANTHER" id="PTHR45982">
    <property type="entry name" value="REGULATOR OF CHROMOSOME CONDENSATION"/>
    <property type="match status" value="1"/>
</dbReference>
<accession>A0A4U1JAV6</accession>
<dbReference type="InterPro" id="IPR009091">
    <property type="entry name" value="RCC1/BLIP-II"/>
</dbReference>
<evidence type="ECO:0000313" key="5">
    <source>
        <dbReference type="Proteomes" id="UP000309215"/>
    </source>
</evidence>
<evidence type="ECO:0000256" key="2">
    <source>
        <dbReference type="ARBA" id="ARBA00022737"/>
    </source>
</evidence>
<dbReference type="Proteomes" id="UP000309215">
    <property type="component" value="Unassembled WGS sequence"/>
</dbReference>
<dbReference type="EMBL" id="SSMQ01000019">
    <property type="protein sequence ID" value="TKD06469.1"/>
    <property type="molecule type" value="Genomic_DNA"/>
</dbReference>
<proteinExistence type="predicted"/>
<protein>
    <submittedName>
        <fullName evidence="4">Uncharacterized protein</fullName>
    </submittedName>
</protein>
<name>A0A4U1JAV6_9BACT</name>
<dbReference type="PROSITE" id="PS50012">
    <property type="entry name" value="RCC1_3"/>
    <property type="match status" value="4"/>
</dbReference>
<dbReference type="PROSITE" id="PS51257">
    <property type="entry name" value="PROKAR_LIPOPROTEIN"/>
    <property type="match status" value="1"/>
</dbReference>
<dbReference type="SUPFAM" id="SSF50985">
    <property type="entry name" value="RCC1/BLIP-II"/>
    <property type="match status" value="1"/>
</dbReference>
<dbReference type="OrthoDB" id="9758365at2"/>